<evidence type="ECO:0000313" key="4">
    <source>
        <dbReference type="Proteomes" id="UP001458880"/>
    </source>
</evidence>
<feature type="domain" description="TIL" evidence="2">
    <location>
        <begin position="26"/>
        <end position="64"/>
    </location>
</feature>
<feature type="chain" id="PRO_5043968299" description="TIL domain-containing protein" evidence="1">
    <location>
        <begin position="21"/>
        <end position="71"/>
    </location>
</feature>
<dbReference type="Gene3D" id="2.10.25.10">
    <property type="entry name" value="Laminin"/>
    <property type="match status" value="1"/>
</dbReference>
<dbReference type="Pfam" id="PF01826">
    <property type="entry name" value="TIL"/>
    <property type="match status" value="1"/>
</dbReference>
<evidence type="ECO:0000259" key="2">
    <source>
        <dbReference type="Pfam" id="PF01826"/>
    </source>
</evidence>
<keyword evidence="4" id="KW-1185">Reference proteome</keyword>
<dbReference type="SUPFAM" id="SSF57567">
    <property type="entry name" value="Serine protease inhibitors"/>
    <property type="match status" value="1"/>
</dbReference>
<evidence type="ECO:0000313" key="3">
    <source>
        <dbReference type="EMBL" id="KAK9680397.1"/>
    </source>
</evidence>
<proteinExistence type="predicted"/>
<dbReference type="InterPro" id="IPR002919">
    <property type="entry name" value="TIL_dom"/>
</dbReference>
<organism evidence="3 4">
    <name type="scientific">Popillia japonica</name>
    <name type="common">Japanese beetle</name>
    <dbReference type="NCBI Taxonomy" id="7064"/>
    <lineage>
        <taxon>Eukaryota</taxon>
        <taxon>Metazoa</taxon>
        <taxon>Ecdysozoa</taxon>
        <taxon>Arthropoda</taxon>
        <taxon>Hexapoda</taxon>
        <taxon>Insecta</taxon>
        <taxon>Pterygota</taxon>
        <taxon>Neoptera</taxon>
        <taxon>Endopterygota</taxon>
        <taxon>Coleoptera</taxon>
        <taxon>Polyphaga</taxon>
        <taxon>Scarabaeiformia</taxon>
        <taxon>Scarabaeidae</taxon>
        <taxon>Rutelinae</taxon>
        <taxon>Popillia</taxon>
    </lineage>
</organism>
<dbReference type="Proteomes" id="UP001458880">
    <property type="component" value="Unassembled WGS sequence"/>
</dbReference>
<reference evidence="3 4" key="1">
    <citation type="journal article" date="2024" name="BMC Genomics">
        <title>De novo assembly and annotation of Popillia japonica's genome with initial clues to its potential as an invasive pest.</title>
        <authorList>
            <person name="Cucini C."/>
            <person name="Boschi S."/>
            <person name="Funari R."/>
            <person name="Cardaioli E."/>
            <person name="Iannotti N."/>
            <person name="Marturano G."/>
            <person name="Paoli F."/>
            <person name="Bruttini M."/>
            <person name="Carapelli A."/>
            <person name="Frati F."/>
            <person name="Nardi F."/>
        </authorList>
    </citation>
    <scope>NUCLEOTIDE SEQUENCE [LARGE SCALE GENOMIC DNA]</scope>
    <source>
        <strain evidence="3">DMR45628</strain>
    </source>
</reference>
<comment type="caution">
    <text evidence="3">The sequence shown here is derived from an EMBL/GenBank/DDBJ whole genome shotgun (WGS) entry which is preliminary data.</text>
</comment>
<accession>A0AAW1HUR2</accession>
<keyword evidence="1" id="KW-0732">Signal</keyword>
<gene>
    <name evidence="3" type="ORF">QE152_g39123</name>
</gene>
<feature type="signal peptide" evidence="1">
    <location>
        <begin position="1"/>
        <end position="20"/>
    </location>
</feature>
<dbReference type="AlphaFoldDB" id="A0AAW1HUR2"/>
<name>A0AAW1HUR2_POPJA</name>
<protein>
    <recommendedName>
        <fullName evidence="2">TIL domain-containing protein</fullName>
    </recommendedName>
</protein>
<dbReference type="EMBL" id="JASPKY010000904">
    <property type="protein sequence ID" value="KAK9680397.1"/>
    <property type="molecule type" value="Genomic_DNA"/>
</dbReference>
<dbReference type="InterPro" id="IPR036084">
    <property type="entry name" value="Ser_inhib-like_sf"/>
</dbReference>
<sequence>MLKVSYLLLVLFAVISLAVCHVGPIVCDRANEHYACGSGCQRECRTLEGYARDAEGTCIPISECPPKISNF</sequence>
<evidence type="ECO:0000256" key="1">
    <source>
        <dbReference type="SAM" id="SignalP"/>
    </source>
</evidence>